<evidence type="ECO:0000313" key="2">
    <source>
        <dbReference type="Proteomes" id="UP000078397"/>
    </source>
</evidence>
<proteinExistence type="predicted"/>
<dbReference type="AlphaFoldDB" id="A0A179FZZ8"/>
<keyword evidence="2" id="KW-1185">Reference proteome</keyword>
<dbReference type="EMBL" id="LSBJ02000002">
    <property type="protein sequence ID" value="OAQ71214.1"/>
    <property type="molecule type" value="Genomic_DNA"/>
</dbReference>
<reference evidence="1 2" key="1">
    <citation type="journal article" date="2016" name="PLoS Pathog.">
        <title>Biosynthesis of antibiotic leucinostatins in bio-control fungus Purpureocillium lilacinum and their inhibition on phytophthora revealed by genome mining.</title>
        <authorList>
            <person name="Wang G."/>
            <person name="Liu Z."/>
            <person name="Lin R."/>
            <person name="Li E."/>
            <person name="Mao Z."/>
            <person name="Ling J."/>
            <person name="Yang Y."/>
            <person name="Yin W.B."/>
            <person name="Xie B."/>
        </authorList>
    </citation>
    <scope>NUCLEOTIDE SEQUENCE [LARGE SCALE GENOMIC DNA]</scope>
    <source>
        <strain evidence="1">170</strain>
    </source>
</reference>
<dbReference type="Proteomes" id="UP000078397">
    <property type="component" value="Unassembled WGS sequence"/>
</dbReference>
<name>A0A179FZZ8_METCM</name>
<accession>A0A179FZZ8</accession>
<evidence type="ECO:0000313" key="1">
    <source>
        <dbReference type="EMBL" id="OAQ71214.1"/>
    </source>
</evidence>
<sequence>MQSGLQTQHSGPRLECCLARVAPCYVVCPLSIPTLLRVLNAPDIFFGIRAATAVLNGSWLVNAGDGWGGCWQQGFDFARASVEPHVASSYFHRQLSPSSASREGASAHCDPEYLVETDENESKRILKQ</sequence>
<dbReference type="RefSeq" id="XP_018147751.1">
    <property type="nucleotide sequence ID" value="XM_018283041.1"/>
</dbReference>
<gene>
    <name evidence="1" type="ORF">VFPPC_03549</name>
</gene>
<protein>
    <submittedName>
        <fullName evidence="1">Uncharacterized protein</fullName>
    </submittedName>
</protein>
<dbReference type="KEGG" id="pchm:VFPPC_03549"/>
<dbReference type="GeneID" id="28847035"/>
<comment type="caution">
    <text evidence="1">The sequence shown here is derived from an EMBL/GenBank/DDBJ whole genome shotgun (WGS) entry which is preliminary data.</text>
</comment>
<organism evidence="1 2">
    <name type="scientific">Pochonia chlamydosporia 170</name>
    <dbReference type="NCBI Taxonomy" id="1380566"/>
    <lineage>
        <taxon>Eukaryota</taxon>
        <taxon>Fungi</taxon>
        <taxon>Dikarya</taxon>
        <taxon>Ascomycota</taxon>
        <taxon>Pezizomycotina</taxon>
        <taxon>Sordariomycetes</taxon>
        <taxon>Hypocreomycetidae</taxon>
        <taxon>Hypocreales</taxon>
        <taxon>Clavicipitaceae</taxon>
        <taxon>Pochonia</taxon>
    </lineage>
</organism>